<dbReference type="Gene3D" id="3.40.50.11620">
    <property type="entry name" value="Phosphotransferase RcsD, RcsD-ABL domain"/>
    <property type="match status" value="1"/>
</dbReference>
<feature type="domain" description="Phosphotransferase RcsD RcsD-ABL" evidence="1">
    <location>
        <begin position="12"/>
        <end position="66"/>
    </location>
</feature>
<dbReference type="Pfam" id="PF16359">
    <property type="entry name" value="RcsD_ABL"/>
    <property type="match status" value="1"/>
</dbReference>
<keyword evidence="2" id="KW-0808">Transferase</keyword>
<evidence type="ECO:0000259" key="1">
    <source>
        <dbReference type="Pfam" id="PF16359"/>
    </source>
</evidence>
<dbReference type="AlphaFoldDB" id="A0A376FLU0"/>
<evidence type="ECO:0000313" key="3">
    <source>
        <dbReference type="Proteomes" id="UP000255163"/>
    </source>
</evidence>
<dbReference type="EMBL" id="UFYI01000007">
    <property type="protein sequence ID" value="STD27159.1"/>
    <property type="molecule type" value="Genomic_DNA"/>
</dbReference>
<sequence>MKDLQVKNLICFLTDNPSNLTASGLLLSDDESGVRKIGPGQLRVNFNINNAMQEAVLQLIEEQLAQEEITESPLGGNENAELHASGYYSLFVDTVPDDVKRLYTGVRCE</sequence>
<gene>
    <name evidence="2" type="primary">rcsD_1</name>
    <name evidence="2" type="ORF">NCTC12123_05967</name>
</gene>
<protein>
    <submittedName>
        <fullName evidence="2">Hpt sensor signal transduction histidine kinase</fullName>
        <ecNumber evidence="2">2.7.13.3</ecNumber>
    </submittedName>
</protein>
<proteinExistence type="predicted"/>
<keyword evidence="2" id="KW-0418">Kinase</keyword>
<reference evidence="2 3" key="1">
    <citation type="submission" date="2018-06" db="EMBL/GenBank/DDBJ databases">
        <authorList>
            <consortium name="Pathogen Informatics"/>
            <person name="Doyle S."/>
        </authorList>
    </citation>
    <scope>NUCLEOTIDE SEQUENCE [LARGE SCALE GENOMIC DNA]</scope>
    <source>
        <strain evidence="2 3">NCTC12123</strain>
    </source>
</reference>
<dbReference type="InterPro" id="IPR032306">
    <property type="entry name" value="RcsD_ABL"/>
</dbReference>
<organism evidence="2 3">
    <name type="scientific">Enterobacter asburiae</name>
    <dbReference type="NCBI Taxonomy" id="61645"/>
    <lineage>
        <taxon>Bacteria</taxon>
        <taxon>Pseudomonadati</taxon>
        <taxon>Pseudomonadota</taxon>
        <taxon>Gammaproteobacteria</taxon>
        <taxon>Enterobacterales</taxon>
        <taxon>Enterobacteriaceae</taxon>
        <taxon>Enterobacter</taxon>
        <taxon>Enterobacter cloacae complex</taxon>
    </lineage>
</organism>
<dbReference type="InterPro" id="IPR038616">
    <property type="entry name" value="RcsD_ABL_sf"/>
</dbReference>
<dbReference type="GO" id="GO:0004673">
    <property type="term" value="F:protein histidine kinase activity"/>
    <property type="evidence" value="ECO:0007669"/>
    <property type="project" value="UniProtKB-EC"/>
</dbReference>
<dbReference type="Proteomes" id="UP000255163">
    <property type="component" value="Unassembled WGS sequence"/>
</dbReference>
<accession>A0A376FLU0</accession>
<dbReference type="EC" id="2.7.13.3" evidence="2"/>
<name>A0A376FLU0_ENTAS</name>
<evidence type="ECO:0000313" key="2">
    <source>
        <dbReference type="EMBL" id="STD27159.1"/>
    </source>
</evidence>